<proteinExistence type="inferred from homology"/>
<keyword evidence="2 5" id="KW-0378">Hydrolase</keyword>
<dbReference type="RefSeq" id="WP_345713862.1">
    <property type="nucleotide sequence ID" value="NZ_BAABIL010000644.1"/>
</dbReference>
<comment type="similarity">
    <text evidence="1">Belongs to the 'GDXG' lipolytic enzyme family.</text>
</comment>
<dbReference type="Pfam" id="PF07859">
    <property type="entry name" value="Abhydrolase_3"/>
    <property type="match status" value="1"/>
</dbReference>
<evidence type="ECO:0000256" key="3">
    <source>
        <dbReference type="PROSITE-ProRule" id="PRU10038"/>
    </source>
</evidence>
<organism evidence="5 6">
    <name type="scientific">Kineococcus glutinatus</name>
    <dbReference type="NCBI Taxonomy" id="1070872"/>
    <lineage>
        <taxon>Bacteria</taxon>
        <taxon>Bacillati</taxon>
        <taxon>Actinomycetota</taxon>
        <taxon>Actinomycetes</taxon>
        <taxon>Kineosporiales</taxon>
        <taxon>Kineosporiaceae</taxon>
        <taxon>Kineococcus</taxon>
    </lineage>
</organism>
<feature type="active site" evidence="3">
    <location>
        <position position="151"/>
    </location>
</feature>
<feature type="domain" description="Alpha/beta hydrolase fold-3" evidence="4">
    <location>
        <begin position="78"/>
        <end position="277"/>
    </location>
</feature>
<dbReference type="InterPro" id="IPR029058">
    <property type="entry name" value="AB_hydrolase_fold"/>
</dbReference>
<dbReference type="EMBL" id="BAABIL010000644">
    <property type="protein sequence ID" value="GAA4658737.1"/>
    <property type="molecule type" value="Genomic_DNA"/>
</dbReference>
<reference evidence="6" key="1">
    <citation type="journal article" date="2019" name="Int. J. Syst. Evol. Microbiol.">
        <title>The Global Catalogue of Microorganisms (GCM) 10K type strain sequencing project: providing services to taxonomists for standard genome sequencing and annotation.</title>
        <authorList>
            <consortium name="The Broad Institute Genomics Platform"/>
            <consortium name="The Broad Institute Genome Sequencing Center for Infectious Disease"/>
            <person name="Wu L."/>
            <person name="Ma J."/>
        </authorList>
    </citation>
    <scope>NUCLEOTIDE SEQUENCE [LARGE SCALE GENOMIC DNA]</scope>
    <source>
        <strain evidence="6">JCM 18126</strain>
    </source>
</reference>
<dbReference type="InterPro" id="IPR013094">
    <property type="entry name" value="AB_hydrolase_3"/>
</dbReference>
<gene>
    <name evidence="5" type="ORF">GCM10023225_32750</name>
</gene>
<evidence type="ECO:0000313" key="6">
    <source>
        <dbReference type="Proteomes" id="UP001501195"/>
    </source>
</evidence>
<dbReference type="PANTHER" id="PTHR48081">
    <property type="entry name" value="AB HYDROLASE SUPERFAMILY PROTEIN C4A8.06C"/>
    <property type="match status" value="1"/>
</dbReference>
<evidence type="ECO:0000256" key="2">
    <source>
        <dbReference type="ARBA" id="ARBA00022801"/>
    </source>
</evidence>
<evidence type="ECO:0000313" key="5">
    <source>
        <dbReference type="EMBL" id="GAA4658737.1"/>
    </source>
</evidence>
<dbReference type="PANTHER" id="PTHR48081:SF8">
    <property type="entry name" value="ALPHA_BETA HYDROLASE FOLD-3 DOMAIN-CONTAINING PROTEIN-RELATED"/>
    <property type="match status" value="1"/>
</dbReference>
<dbReference type="Proteomes" id="UP001501195">
    <property type="component" value="Unassembled WGS sequence"/>
</dbReference>
<evidence type="ECO:0000259" key="4">
    <source>
        <dbReference type="Pfam" id="PF07859"/>
    </source>
</evidence>
<comment type="caution">
    <text evidence="5">The sequence shown here is derived from an EMBL/GenBank/DDBJ whole genome shotgun (WGS) entry which is preliminary data.</text>
</comment>
<dbReference type="GO" id="GO:0016787">
    <property type="term" value="F:hydrolase activity"/>
    <property type="evidence" value="ECO:0007669"/>
    <property type="project" value="UniProtKB-KW"/>
</dbReference>
<keyword evidence="6" id="KW-1185">Reference proteome</keyword>
<dbReference type="PROSITE" id="PS01174">
    <property type="entry name" value="LIPASE_GDXG_SER"/>
    <property type="match status" value="1"/>
</dbReference>
<accession>A0ABP8VC54</accession>
<dbReference type="Gene3D" id="3.40.50.1820">
    <property type="entry name" value="alpha/beta hydrolase"/>
    <property type="match status" value="1"/>
</dbReference>
<evidence type="ECO:0000256" key="1">
    <source>
        <dbReference type="ARBA" id="ARBA00010515"/>
    </source>
</evidence>
<dbReference type="InterPro" id="IPR033140">
    <property type="entry name" value="Lipase_GDXG_put_SER_AS"/>
</dbReference>
<name>A0ABP8VC54_9ACTN</name>
<dbReference type="InterPro" id="IPR050300">
    <property type="entry name" value="GDXG_lipolytic_enzyme"/>
</dbReference>
<dbReference type="SUPFAM" id="SSF53474">
    <property type="entry name" value="alpha/beta-Hydrolases"/>
    <property type="match status" value="1"/>
</dbReference>
<sequence>MPTPAARAAVPLVRLLGFKRVFADADAMRAHVDAQLLRPPPYGPPRWLRRDVRVTAGRHGTWPAYLVAPRDHAPHRHVVHVHGGAWVNQINPLHWRFVAALAATARVGVTVPIYPLAPLGTAAEVVPAVADAVQQLVDAHGADRVALAGDSAGGQIALSAALVLRDRGVAPLHRTLLIAPALDLTLDNPEIDLVEPRDPWLARPGTRAAIELWRGGLDVRDPLVSPLFGDLRGLGPLTVFSGTRDITDPDTRELVRRARAAGVGVDHHEERDLVHVYPLLPLPEGRRALRVAAAALRG</sequence>
<protein>
    <submittedName>
        <fullName evidence="5">Alpha/beta hydrolase fold domain-containing protein</fullName>
    </submittedName>
</protein>